<dbReference type="Gene3D" id="1.10.40.50">
    <property type="entry name" value="Probable gtpase engc, domain 3"/>
    <property type="match status" value="1"/>
</dbReference>
<keyword evidence="6 10" id="KW-0378">Hydrolase</keyword>
<dbReference type="NCBIfam" id="TIGR00157">
    <property type="entry name" value="ribosome small subunit-dependent GTPase A"/>
    <property type="match status" value="1"/>
</dbReference>
<keyword evidence="14" id="KW-1185">Reference proteome</keyword>
<keyword evidence="3 10" id="KW-0479">Metal-binding</keyword>
<comment type="subunit">
    <text evidence="10">Monomer. Associates with 30S ribosomal subunit, binds 16S rRNA.</text>
</comment>
<name>A0ABU7ML07_9BACT</name>
<evidence type="ECO:0000259" key="11">
    <source>
        <dbReference type="PROSITE" id="PS50936"/>
    </source>
</evidence>
<accession>A0ABU7ML07</accession>
<feature type="binding site" evidence="10">
    <location>
        <position position="239"/>
    </location>
    <ligand>
        <name>Zn(2+)</name>
        <dbReference type="ChEBI" id="CHEBI:29105"/>
    </ligand>
</feature>
<dbReference type="CDD" id="cd01854">
    <property type="entry name" value="YjeQ_EngC"/>
    <property type="match status" value="1"/>
</dbReference>
<keyword evidence="4 10" id="KW-0699">rRNA-binding</keyword>
<keyword evidence="8 10" id="KW-0694">RNA-binding</keyword>
<comment type="function">
    <text evidence="10">One of several proteins that assist in the late maturation steps of the functional core of the 30S ribosomal subunit. Helps release RbfA from mature subunits. May play a role in the assembly of ribosomal proteins into the subunit. Circularly permuted GTPase that catalyzes slow GTP hydrolysis, GTPase activity is stimulated by the 30S ribosomal subunit.</text>
</comment>
<evidence type="ECO:0000256" key="9">
    <source>
        <dbReference type="ARBA" id="ARBA00023134"/>
    </source>
</evidence>
<evidence type="ECO:0000256" key="3">
    <source>
        <dbReference type="ARBA" id="ARBA00022723"/>
    </source>
</evidence>
<dbReference type="Pfam" id="PF16745">
    <property type="entry name" value="RsgA_N"/>
    <property type="match status" value="1"/>
</dbReference>
<dbReference type="RefSeq" id="WP_330500628.1">
    <property type="nucleotide sequence ID" value="NZ_JAZDWZ010000003.1"/>
</dbReference>
<evidence type="ECO:0000313" key="14">
    <source>
        <dbReference type="Proteomes" id="UP001344817"/>
    </source>
</evidence>
<organism evidence="13 14">
    <name type="scientific">Mycoplasmopsis ciconiae</name>
    <dbReference type="NCBI Taxonomy" id="561067"/>
    <lineage>
        <taxon>Bacteria</taxon>
        <taxon>Bacillati</taxon>
        <taxon>Mycoplasmatota</taxon>
        <taxon>Mycoplasmoidales</taxon>
        <taxon>Metamycoplasmataceae</taxon>
        <taxon>Mycoplasmopsis</taxon>
    </lineage>
</organism>
<feature type="binding site" evidence="10">
    <location>
        <position position="249"/>
    </location>
    <ligand>
        <name>Zn(2+)</name>
        <dbReference type="ChEBI" id="CHEBI:29105"/>
    </ligand>
</feature>
<dbReference type="InterPro" id="IPR012340">
    <property type="entry name" value="NA-bd_OB-fold"/>
</dbReference>
<feature type="binding site" evidence="10">
    <location>
        <begin position="107"/>
        <end position="110"/>
    </location>
    <ligand>
        <name>GTP</name>
        <dbReference type="ChEBI" id="CHEBI:37565"/>
    </ligand>
</feature>
<sequence>MQQGKIYSIISGVYHVKVEDKILKVHGSGKLRFLNLTPLVGDYVSIQNDQISDIFERKNSFIRPKVANVDQVIVVMSLKEPEFQPFLMDKYLSIIEYKNIKPVIFLTKSDLCDDFYWYDQYKKIGYEVYLIDNKNQNYLEHLKHIFKDKTNVFLGQSGVGKTTTINYLSNNSYQTQAISKALNRGKHTTRVLRIIEFNEGELIDTPGFSSLNLDLSALELAQSYDIFKKYYPLCKYRSCFHISELTKDCAVKLALEKGEIPNWRYTNYLKLNSETTKRF</sequence>
<evidence type="ECO:0000256" key="2">
    <source>
        <dbReference type="ARBA" id="ARBA00022517"/>
    </source>
</evidence>
<keyword evidence="5 10" id="KW-0547">Nucleotide-binding</keyword>
<dbReference type="InterPro" id="IPR031944">
    <property type="entry name" value="RsgA_N"/>
</dbReference>
<feature type="domain" description="CP-type G" evidence="12">
    <location>
        <begin position="58"/>
        <end position="211"/>
    </location>
</feature>
<evidence type="ECO:0000256" key="7">
    <source>
        <dbReference type="ARBA" id="ARBA00022833"/>
    </source>
</evidence>
<evidence type="ECO:0000256" key="8">
    <source>
        <dbReference type="ARBA" id="ARBA00022884"/>
    </source>
</evidence>
<evidence type="ECO:0000313" key="13">
    <source>
        <dbReference type="EMBL" id="MEE3928215.1"/>
    </source>
</evidence>
<dbReference type="InterPro" id="IPR010914">
    <property type="entry name" value="RsgA_GTPase_dom"/>
</dbReference>
<dbReference type="SUPFAM" id="SSF52540">
    <property type="entry name" value="P-loop containing nucleoside triphosphate hydrolases"/>
    <property type="match status" value="1"/>
</dbReference>
<dbReference type="Gene3D" id="2.40.50.140">
    <property type="entry name" value="Nucleic acid-binding proteins"/>
    <property type="match status" value="1"/>
</dbReference>
<keyword evidence="2 10" id="KW-0690">Ribosome biogenesis</keyword>
<evidence type="ECO:0000256" key="6">
    <source>
        <dbReference type="ARBA" id="ARBA00022801"/>
    </source>
</evidence>
<proteinExistence type="inferred from homology"/>
<gene>
    <name evidence="10 13" type="primary">rsgA</name>
    <name evidence="13" type="ORF">V2E24_01315</name>
</gene>
<keyword evidence="9 10" id="KW-0342">GTP-binding</keyword>
<evidence type="ECO:0000256" key="5">
    <source>
        <dbReference type="ARBA" id="ARBA00022741"/>
    </source>
</evidence>
<dbReference type="InterPro" id="IPR027417">
    <property type="entry name" value="P-loop_NTPase"/>
</dbReference>
<dbReference type="EMBL" id="JAZDWZ010000003">
    <property type="protein sequence ID" value="MEE3928215.1"/>
    <property type="molecule type" value="Genomic_DNA"/>
</dbReference>
<protein>
    <recommendedName>
        <fullName evidence="10">Small ribosomal subunit biogenesis GTPase RsgA</fullName>
        <ecNumber evidence="10">3.6.1.-</ecNumber>
    </recommendedName>
</protein>
<dbReference type="PANTHER" id="PTHR32120:SF11">
    <property type="entry name" value="SMALL RIBOSOMAL SUBUNIT BIOGENESIS GTPASE RSGA 1, MITOCHONDRIAL-RELATED"/>
    <property type="match status" value="1"/>
</dbReference>
<comment type="cofactor">
    <cofactor evidence="10">
        <name>Zn(2+)</name>
        <dbReference type="ChEBI" id="CHEBI:29105"/>
    </cofactor>
    <text evidence="10">Binds 1 zinc ion per subunit.</text>
</comment>
<comment type="caution">
    <text evidence="13">The sequence shown here is derived from an EMBL/GenBank/DDBJ whole genome shotgun (WGS) entry which is preliminary data.</text>
</comment>
<dbReference type="InterPro" id="IPR030378">
    <property type="entry name" value="G_CP_dom"/>
</dbReference>
<feature type="binding site" evidence="10">
    <location>
        <begin position="155"/>
        <end position="163"/>
    </location>
    <ligand>
        <name>GTP</name>
        <dbReference type="ChEBI" id="CHEBI:37565"/>
    </ligand>
</feature>
<dbReference type="PANTHER" id="PTHR32120">
    <property type="entry name" value="SMALL RIBOSOMAL SUBUNIT BIOGENESIS GTPASE RSGA"/>
    <property type="match status" value="1"/>
</dbReference>
<dbReference type="InterPro" id="IPR004881">
    <property type="entry name" value="Ribosome_biogen_GTPase_RsgA"/>
</dbReference>
<dbReference type="PROSITE" id="PS50936">
    <property type="entry name" value="ENGC_GTPASE"/>
    <property type="match status" value="1"/>
</dbReference>
<keyword evidence="7 10" id="KW-0862">Zinc</keyword>
<comment type="similarity">
    <text evidence="10">Belongs to the TRAFAC class YlqF/YawG GTPase family. RsgA subfamily.</text>
</comment>
<evidence type="ECO:0000259" key="12">
    <source>
        <dbReference type="PROSITE" id="PS51721"/>
    </source>
</evidence>
<dbReference type="Proteomes" id="UP001344817">
    <property type="component" value="Unassembled WGS sequence"/>
</dbReference>
<evidence type="ECO:0000256" key="4">
    <source>
        <dbReference type="ARBA" id="ARBA00022730"/>
    </source>
</evidence>
<dbReference type="EC" id="3.6.1.-" evidence="10"/>
<comment type="subcellular location">
    <subcellularLocation>
        <location evidence="10">Cytoplasm</location>
    </subcellularLocation>
</comment>
<reference evidence="13" key="1">
    <citation type="submission" date="2024-01" db="EMBL/GenBank/DDBJ databases">
        <title>Genome sequence of Mycoplasma ciconiae type strain DSM 25251.</title>
        <authorList>
            <person name="Spergser J."/>
        </authorList>
    </citation>
    <scope>NUCLEOTIDE SEQUENCE [LARGE SCALE GENOMIC DNA]</scope>
    <source>
        <strain evidence="13">DSM 25251</strain>
    </source>
</reference>
<dbReference type="Gene3D" id="3.40.50.300">
    <property type="entry name" value="P-loop containing nucleotide triphosphate hydrolases"/>
    <property type="match status" value="1"/>
</dbReference>
<evidence type="ECO:0000256" key="10">
    <source>
        <dbReference type="HAMAP-Rule" id="MF_01820"/>
    </source>
</evidence>
<evidence type="ECO:0000256" key="1">
    <source>
        <dbReference type="ARBA" id="ARBA00022490"/>
    </source>
</evidence>
<dbReference type="SUPFAM" id="SSF50249">
    <property type="entry name" value="Nucleic acid-binding proteins"/>
    <property type="match status" value="1"/>
</dbReference>
<dbReference type="Pfam" id="PF03193">
    <property type="entry name" value="RsgA_GTPase"/>
    <property type="match status" value="1"/>
</dbReference>
<feature type="domain" description="EngC GTPase" evidence="11">
    <location>
        <begin position="67"/>
        <end position="209"/>
    </location>
</feature>
<dbReference type="HAMAP" id="MF_01820">
    <property type="entry name" value="GTPase_RsgA"/>
    <property type="match status" value="1"/>
</dbReference>
<feature type="binding site" evidence="10">
    <location>
        <position position="234"/>
    </location>
    <ligand>
        <name>Zn(2+)</name>
        <dbReference type="ChEBI" id="CHEBI:29105"/>
    </ligand>
</feature>
<dbReference type="PROSITE" id="PS51721">
    <property type="entry name" value="G_CP"/>
    <property type="match status" value="1"/>
</dbReference>
<feature type="binding site" evidence="10">
    <location>
        <position position="241"/>
    </location>
    <ligand>
        <name>Zn(2+)</name>
        <dbReference type="ChEBI" id="CHEBI:29105"/>
    </ligand>
</feature>
<keyword evidence="1 10" id="KW-0963">Cytoplasm</keyword>